<keyword evidence="2" id="KW-1133">Transmembrane helix</keyword>
<evidence type="ECO:0008006" key="5">
    <source>
        <dbReference type="Google" id="ProtNLM"/>
    </source>
</evidence>
<gene>
    <name evidence="3" type="ORF">JMJ35_010494</name>
</gene>
<reference evidence="3" key="1">
    <citation type="submission" date="2023-03" db="EMBL/GenBank/DDBJ databases">
        <title>Complete genome of Cladonia borealis.</title>
        <authorList>
            <person name="Park H."/>
        </authorList>
    </citation>
    <scope>NUCLEOTIDE SEQUENCE</scope>
    <source>
        <strain evidence="3">ANT050790</strain>
    </source>
</reference>
<dbReference type="Gene3D" id="3.90.550.20">
    <property type="match status" value="1"/>
</dbReference>
<evidence type="ECO:0000256" key="1">
    <source>
        <dbReference type="ARBA" id="ARBA00009003"/>
    </source>
</evidence>
<feature type="transmembrane region" description="Helical" evidence="2">
    <location>
        <begin position="21"/>
        <end position="41"/>
    </location>
</feature>
<feature type="transmembrane region" description="Helical" evidence="2">
    <location>
        <begin position="48"/>
        <end position="69"/>
    </location>
</feature>
<dbReference type="Proteomes" id="UP001166286">
    <property type="component" value="Unassembled WGS sequence"/>
</dbReference>
<dbReference type="AlphaFoldDB" id="A0AA39QSF8"/>
<accession>A0AA39QSF8</accession>
<dbReference type="InterPro" id="IPR007577">
    <property type="entry name" value="GlycoTrfase_DXD_sugar-bd_CS"/>
</dbReference>
<organism evidence="3 4">
    <name type="scientific">Cladonia borealis</name>
    <dbReference type="NCBI Taxonomy" id="184061"/>
    <lineage>
        <taxon>Eukaryota</taxon>
        <taxon>Fungi</taxon>
        <taxon>Dikarya</taxon>
        <taxon>Ascomycota</taxon>
        <taxon>Pezizomycotina</taxon>
        <taxon>Lecanoromycetes</taxon>
        <taxon>OSLEUM clade</taxon>
        <taxon>Lecanoromycetidae</taxon>
        <taxon>Lecanorales</taxon>
        <taxon>Lecanorineae</taxon>
        <taxon>Cladoniaceae</taxon>
        <taxon>Cladonia</taxon>
    </lineage>
</organism>
<name>A0AA39QSF8_9LECA</name>
<keyword evidence="2" id="KW-0812">Transmembrane</keyword>
<feature type="transmembrane region" description="Helical" evidence="2">
    <location>
        <begin position="314"/>
        <end position="336"/>
    </location>
</feature>
<evidence type="ECO:0000313" key="3">
    <source>
        <dbReference type="EMBL" id="KAK0507036.1"/>
    </source>
</evidence>
<feature type="transmembrane region" description="Helical" evidence="2">
    <location>
        <begin position="160"/>
        <end position="181"/>
    </location>
</feature>
<protein>
    <recommendedName>
        <fullName evidence="5">Glycosyltransferase family 32 protein</fullName>
    </recommendedName>
</protein>
<feature type="transmembrane region" description="Helical" evidence="2">
    <location>
        <begin position="408"/>
        <end position="427"/>
    </location>
</feature>
<evidence type="ECO:0000256" key="2">
    <source>
        <dbReference type="SAM" id="Phobius"/>
    </source>
</evidence>
<proteinExistence type="inferred from homology"/>
<comment type="caution">
    <text evidence="3">The sequence shown here is derived from an EMBL/GenBank/DDBJ whole genome shotgun (WGS) entry which is preliminary data.</text>
</comment>
<dbReference type="Pfam" id="PF04488">
    <property type="entry name" value="Gly_transf_sug"/>
    <property type="match status" value="1"/>
</dbReference>
<evidence type="ECO:0000313" key="4">
    <source>
        <dbReference type="Proteomes" id="UP001166286"/>
    </source>
</evidence>
<dbReference type="InterPro" id="IPR029044">
    <property type="entry name" value="Nucleotide-diphossugar_trans"/>
</dbReference>
<dbReference type="SUPFAM" id="SSF53448">
    <property type="entry name" value="Nucleotide-diphospho-sugar transferases"/>
    <property type="match status" value="1"/>
</dbReference>
<feature type="transmembrane region" description="Helical" evidence="2">
    <location>
        <begin position="188"/>
        <end position="211"/>
    </location>
</feature>
<keyword evidence="2" id="KW-0472">Membrane</keyword>
<sequence length="909" mass="100945">MLSFLLSAVQSATTRRLLTGGIIVGSIAAETGLLVLNRFILSAGVYKFPYPIAATLIQCFVTFCLLRVFEQLSHVALPYIRPRHPIVVFDPDEEALLPNIDDAKPDSTEVSRESSPQRIPQRIDFRKQNGNKRFWDLIRLSFVYLSRAGLSNANIIHLPLPTYIIFRLGAVPLAFVFNSILNGDSHSALALASSLLGMFSLALTVVVSASNNTAGDVLLAVSLPTLDALLPILLLDACFDRSPCFPPQEPITDAHAKVTACSRQNSRLQEASCGFWSTLRQVSLLSTLTLLPIFLFSGEPQDIRRNSYILDVKLIWILLISSGVVNALSLGLFSIVAKMSTPVTTTYLTVPTSSIIVVIFGSSLTAYGWTSIGLCWALSISFLMLQIRDTSITGATVTRSTYSLLRSMFIYLVLFGCVYSLVEFYHGEFTVPHTKSRTCEPYNGSPANITPPGASKLAVDPKDGYLGPRPDVNTIANISLLVESCAEIVNGTGVDDVVNCLAYLAEKESEYMTVPQINSTQFATDVNLHKEETATATSIGSCPGEIIPFHVYWTGPATWRFELFVKAYLYTQNLPCSRLWIWVDEDLHPGAVDIMLCSDPIFARFLPLVHRGDITIKPWTFPTRIPVPKHTIANNATGLYITPHSSTTSNETFISPELLLDPNNNTYLAIPPTLGSLTPVQISDAVRFIVLHLHGGIYLDMDVLLLRDMRPLLLPSQAFAEQWVERCPPSAYNTAIISLPANSSLSTYLLRGGVRMGMNFHPLVIGRMMWWEGRNEELAMLQNAVFDPLVTNLRRKGSDVCTVPCHKNFKSAFMRVVEEPEFEWSNYDGPRIDDTLGRWPPTNRTLSNFFRGAWAYHIHNQWHTSPEPTSWMDVITLAQDGFFKGSRTNAYGETWEGPSVRGYERGGWH</sequence>
<feature type="transmembrane region" description="Helical" evidence="2">
    <location>
        <begin position="366"/>
        <end position="387"/>
    </location>
</feature>
<dbReference type="GO" id="GO:1901135">
    <property type="term" value="P:carbohydrate derivative metabolic process"/>
    <property type="evidence" value="ECO:0007669"/>
    <property type="project" value="UniProtKB-ARBA"/>
</dbReference>
<dbReference type="EMBL" id="JAFEKC020000025">
    <property type="protein sequence ID" value="KAK0507036.1"/>
    <property type="molecule type" value="Genomic_DNA"/>
</dbReference>
<comment type="similarity">
    <text evidence="1">Belongs to the glycosyltransferase 32 family.</text>
</comment>
<keyword evidence="4" id="KW-1185">Reference proteome</keyword>